<organism evidence="2">
    <name type="scientific">Nothobranchius korthausae</name>
    <dbReference type="NCBI Taxonomy" id="1143690"/>
    <lineage>
        <taxon>Eukaryota</taxon>
        <taxon>Metazoa</taxon>
        <taxon>Chordata</taxon>
        <taxon>Craniata</taxon>
        <taxon>Vertebrata</taxon>
        <taxon>Euteleostomi</taxon>
        <taxon>Actinopterygii</taxon>
        <taxon>Neopterygii</taxon>
        <taxon>Teleostei</taxon>
        <taxon>Neoteleostei</taxon>
        <taxon>Acanthomorphata</taxon>
        <taxon>Ovalentaria</taxon>
        <taxon>Atherinomorphae</taxon>
        <taxon>Cyprinodontiformes</taxon>
        <taxon>Nothobranchiidae</taxon>
        <taxon>Nothobranchius</taxon>
    </lineage>
</organism>
<reference evidence="2" key="2">
    <citation type="submission" date="2016-06" db="EMBL/GenBank/DDBJ databases">
        <title>The genome of a short-lived fish provides insights into sex chromosome evolution and the genetic control of aging.</title>
        <authorList>
            <person name="Reichwald K."/>
            <person name="Felder M."/>
            <person name="Petzold A."/>
            <person name="Koch P."/>
            <person name="Groth M."/>
            <person name="Platzer M."/>
        </authorList>
    </citation>
    <scope>NUCLEOTIDE SEQUENCE</scope>
    <source>
        <tissue evidence="2">Brain</tissue>
    </source>
</reference>
<accession>A0A1A8FRT4</accession>
<feature type="non-terminal residue" evidence="2">
    <location>
        <position position="1"/>
    </location>
</feature>
<feature type="region of interest" description="Disordered" evidence="1">
    <location>
        <begin position="1"/>
        <end position="114"/>
    </location>
</feature>
<dbReference type="AlphaFoldDB" id="A0A1A8FRT4"/>
<gene>
    <name evidence="2" type="primary">CABZ01078499.2</name>
</gene>
<feature type="compositionally biased region" description="Polar residues" evidence="1">
    <location>
        <begin position="76"/>
        <end position="102"/>
    </location>
</feature>
<evidence type="ECO:0000256" key="1">
    <source>
        <dbReference type="SAM" id="MobiDB-lite"/>
    </source>
</evidence>
<protein>
    <submittedName>
        <fullName evidence="2">Uncharacterized protein</fullName>
    </submittedName>
</protein>
<name>A0A1A8FRT4_9TELE</name>
<proteinExistence type="predicted"/>
<reference evidence="2" key="1">
    <citation type="submission" date="2016-05" db="EMBL/GenBank/DDBJ databases">
        <authorList>
            <person name="Lavstsen T."/>
            <person name="Jespersen J.S."/>
        </authorList>
    </citation>
    <scope>NUCLEOTIDE SEQUENCE</scope>
    <source>
        <tissue evidence="2">Brain</tissue>
    </source>
</reference>
<evidence type="ECO:0000313" key="2">
    <source>
        <dbReference type="EMBL" id="SBQ61568.1"/>
    </source>
</evidence>
<dbReference type="EMBL" id="HAEB01015041">
    <property type="protein sequence ID" value="SBQ61568.1"/>
    <property type="molecule type" value="Transcribed_RNA"/>
</dbReference>
<feature type="compositionally biased region" description="Pro residues" evidence="1">
    <location>
        <begin position="40"/>
        <end position="50"/>
    </location>
</feature>
<sequence length="114" mass="12403">IGTSVPKMPHTQDPIPKAAPRSPHGVAHTQTHSGAMQPPGSNPQPLPKCPKGPHSQPLVVQPLRKPKHLQSRAAAPQTQTHSKLKPSTLSPTSSRKTISMTTHHYYVIKRAQRD</sequence>